<protein>
    <recommendedName>
        <fullName evidence="2">B12-binding domain-containing protein</fullName>
    </recommendedName>
</protein>
<accession>A0A426U4Z3</accession>
<feature type="compositionally biased region" description="Pro residues" evidence="1">
    <location>
        <begin position="17"/>
        <end position="27"/>
    </location>
</feature>
<dbReference type="AlphaFoldDB" id="A0A426U4Z3"/>
<reference evidence="3 4" key="1">
    <citation type="submission" date="2018-12" db="EMBL/GenBank/DDBJ databases">
        <title>Genome Sequence of Candidatus Viridilinea halotolerans isolated from saline sulfide-rich spring.</title>
        <authorList>
            <person name="Grouzdev D.S."/>
            <person name="Burganskaya E.I."/>
            <person name="Krutkina M.S."/>
            <person name="Sukhacheva M.V."/>
            <person name="Gorlenko V.M."/>
        </authorList>
    </citation>
    <scope>NUCLEOTIDE SEQUENCE [LARGE SCALE GENOMIC DNA]</scope>
    <source>
        <strain evidence="3">Chok-6</strain>
    </source>
</reference>
<dbReference type="Gene3D" id="1.10.1240.10">
    <property type="entry name" value="Methionine synthase domain"/>
    <property type="match status" value="1"/>
</dbReference>
<evidence type="ECO:0000256" key="1">
    <source>
        <dbReference type="SAM" id="MobiDB-lite"/>
    </source>
</evidence>
<comment type="caution">
    <text evidence="3">The sequence shown here is derived from an EMBL/GenBank/DDBJ whole genome shotgun (WGS) entry which is preliminary data.</text>
</comment>
<dbReference type="InterPro" id="IPR006158">
    <property type="entry name" value="Cobalamin-bd"/>
</dbReference>
<evidence type="ECO:0000313" key="3">
    <source>
        <dbReference type="EMBL" id="RRR75002.1"/>
    </source>
</evidence>
<dbReference type="Gene3D" id="3.40.50.280">
    <property type="entry name" value="Cobalamin-binding domain"/>
    <property type="match status" value="1"/>
</dbReference>
<dbReference type="SUPFAM" id="SSF52242">
    <property type="entry name" value="Cobalamin (vitamin B12)-binding domain"/>
    <property type="match status" value="1"/>
</dbReference>
<dbReference type="Pfam" id="PF02310">
    <property type="entry name" value="B12-binding"/>
    <property type="match status" value="1"/>
</dbReference>
<sequence length="250" mass="27177">MGAGGAGGGQQQAESQPIPPSRAPVPVQPAGLPTATNRSFPMLQKRLMSALVAFDVNNAEEIWREASALYPSESLCTEMLMPVQVAIGEGWHRGEVSIAAEHFASRFVEGKLHNLLNMQLNQPTGPLAVVGCAQAEMHELGALMVALFLKWAGFRIIYLGQNVPNATLESLVRQVRPQIIGFSATTIEAAHNLVETGQILSRIEPPRPMFIFGGMAFYERADLRVRVQGGNFIEGDFRATARQLAAQFLK</sequence>
<dbReference type="GO" id="GO:0031419">
    <property type="term" value="F:cobalamin binding"/>
    <property type="evidence" value="ECO:0007669"/>
    <property type="project" value="InterPro"/>
</dbReference>
<proteinExistence type="predicted"/>
<organism evidence="3 4">
    <name type="scientific">Candidatus Viridilinea halotolerans</name>
    <dbReference type="NCBI Taxonomy" id="2491704"/>
    <lineage>
        <taxon>Bacteria</taxon>
        <taxon>Bacillati</taxon>
        <taxon>Chloroflexota</taxon>
        <taxon>Chloroflexia</taxon>
        <taxon>Chloroflexales</taxon>
        <taxon>Chloroflexineae</taxon>
        <taxon>Oscillochloridaceae</taxon>
        <taxon>Candidatus Viridilinea</taxon>
    </lineage>
</organism>
<dbReference type="GO" id="GO:0046872">
    <property type="term" value="F:metal ion binding"/>
    <property type="evidence" value="ECO:0007669"/>
    <property type="project" value="InterPro"/>
</dbReference>
<dbReference type="InterPro" id="IPR036594">
    <property type="entry name" value="Meth_synthase_dom"/>
</dbReference>
<gene>
    <name evidence="3" type="ORF">EI684_05785</name>
</gene>
<dbReference type="Proteomes" id="UP000280307">
    <property type="component" value="Unassembled WGS sequence"/>
</dbReference>
<dbReference type="InterPro" id="IPR003759">
    <property type="entry name" value="Cbl-bd_cap"/>
</dbReference>
<dbReference type="Pfam" id="PF02607">
    <property type="entry name" value="B12-binding_2"/>
    <property type="match status" value="1"/>
</dbReference>
<dbReference type="PROSITE" id="PS51332">
    <property type="entry name" value="B12_BINDING"/>
    <property type="match status" value="1"/>
</dbReference>
<evidence type="ECO:0000259" key="2">
    <source>
        <dbReference type="PROSITE" id="PS51332"/>
    </source>
</evidence>
<evidence type="ECO:0000313" key="4">
    <source>
        <dbReference type="Proteomes" id="UP000280307"/>
    </source>
</evidence>
<feature type="region of interest" description="Disordered" evidence="1">
    <location>
        <begin position="1"/>
        <end position="33"/>
    </location>
</feature>
<feature type="compositionally biased region" description="Gly residues" evidence="1">
    <location>
        <begin position="1"/>
        <end position="10"/>
    </location>
</feature>
<name>A0A426U4Z3_9CHLR</name>
<dbReference type="InterPro" id="IPR036724">
    <property type="entry name" value="Cobalamin-bd_sf"/>
</dbReference>
<feature type="domain" description="B12-binding" evidence="2">
    <location>
        <begin position="125"/>
        <end position="250"/>
    </location>
</feature>
<dbReference type="EMBL" id="RSAS01000221">
    <property type="protein sequence ID" value="RRR75002.1"/>
    <property type="molecule type" value="Genomic_DNA"/>
</dbReference>